<feature type="transmembrane region" description="Helical" evidence="1">
    <location>
        <begin position="78"/>
        <end position="99"/>
    </location>
</feature>
<feature type="transmembrane region" description="Helical" evidence="1">
    <location>
        <begin position="26"/>
        <end position="45"/>
    </location>
</feature>
<protein>
    <submittedName>
        <fullName evidence="2">Uncharacterized protein</fullName>
    </submittedName>
</protein>
<comment type="caution">
    <text evidence="2">The sequence shown here is derived from an EMBL/GenBank/DDBJ whole genome shotgun (WGS) entry which is preliminary data.</text>
</comment>
<organism evidence="2">
    <name type="scientific">Schlesneria paludicola</name>
    <dbReference type="NCBI Taxonomy" id="360056"/>
    <lineage>
        <taxon>Bacteria</taxon>
        <taxon>Pseudomonadati</taxon>
        <taxon>Planctomycetota</taxon>
        <taxon>Planctomycetia</taxon>
        <taxon>Planctomycetales</taxon>
        <taxon>Planctomycetaceae</taxon>
        <taxon>Schlesneria</taxon>
    </lineage>
</organism>
<evidence type="ECO:0000313" key="2">
    <source>
        <dbReference type="EMBL" id="HEN13967.1"/>
    </source>
</evidence>
<gene>
    <name evidence="2" type="ORF">ENQ76_00670</name>
</gene>
<keyword evidence="1" id="KW-1133">Transmembrane helix</keyword>
<proteinExistence type="predicted"/>
<dbReference type="AlphaFoldDB" id="A0A7C2JYI5"/>
<evidence type="ECO:0000256" key="1">
    <source>
        <dbReference type="SAM" id="Phobius"/>
    </source>
</evidence>
<feature type="transmembrane region" description="Helical" evidence="1">
    <location>
        <begin position="119"/>
        <end position="139"/>
    </location>
</feature>
<keyword evidence="1" id="KW-0472">Membrane</keyword>
<feature type="transmembrane region" description="Helical" evidence="1">
    <location>
        <begin position="51"/>
        <end position="71"/>
    </location>
</feature>
<keyword evidence="1" id="KW-0812">Transmembrane</keyword>
<dbReference type="EMBL" id="DSOK01000020">
    <property type="protein sequence ID" value="HEN13967.1"/>
    <property type="molecule type" value="Genomic_DNA"/>
</dbReference>
<name>A0A7C2JYI5_9PLAN</name>
<accession>A0A7C2JYI5</accession>
<sequence>MSQGKPQSDAKEASERIYLVSYPKIVLLYPTFVAAIVAGCIELFVKEGVVAQSLGLGFLWMFALNIVVLSFDFPRTTSLTLFFLLMAAGLGVVLGASNYPDLLPAVYNLVKEVKPFANSTFYFLFAGILGVMYVFVLIYERFDYWEVRPNELLHHHGVLSSLERFSAPSLRITKEIDDVFEYLLLGSGRLVLHPSNEPRAFVLDNVPFITSKEARITKMLGALQVQLREDGPRPAGVAD</sequence>
<reference evidence="2" key="1">
    <citation type="journal article" date="2020" name="mSystems">
        <title>Genome- and Community-Level Interaction Insights into Carbon Utilization and Element Cycling Functions of Hydrothermarchaeota in Hydrothermal Sediment.</title>
        <authorList>
            <person name="Zhou Z."/>
            <person name="Liu Y."/>
            <person name="Xu W."/>
            <person name="Pan J."/>
            <person name="Luo Z.H."/>
            <person name="Li M."/>
        </authorList>
    </citation>
    <scope>NUCLEOTIDE SEQUENCE [LARGE SCALE GENOMIC DNA]</scope>
    <source>
        <strain evidence="2">SpSt-339</strain>
    </source>
</reference>